<protein>
    <recommendedName>
        <fullName evidence="4">Sialidase</fullName>
    </recommendedName>
</protein>
<name>A0A6H0XJW2_9PEZI</name>
<dbReference type="OrthoDB" id="5300765at2759"/>
<feature type="region of interest" description="Disordered" evidence="1">
    <location>
        <begin position="525"/>
        <end position="565"/>
    </location>
</feature>
<evidence type="ECO:0008006" key="4">
    <source>
        <dbReference type="Google" id="ProtNLM"/>
    </source>
</evidence>
<gene>
    <name evidence="2" type="ORF">AMS68_000446</name>
</gene>
<evidence type="ECO:0000313" key="2">
    <source>
        <dbReference type="EMBL" id="QIW94928.1"/>
    </source>
</evidence>
<evidence type="ECO:0000256" key="1">
    <source>
        <dbReference type="SAM" id="MobiDB-lite"/>
    </source>
</evidence>
<dbReference type="EMBL" id="CP051139">
    <property type="protein sequence ID" value="QIW94928.1"/>
    <property type="molecule type" value="Genomic_DNA"/>
</dbReference>
<proteinExistence type="predicted"/>
<evidence type="ECO:0000313" key="3">
    <source>
        <dbReference type="Proteomes" id="UP000503462"/>
    </source>
</evidence>
<dbReference type="Proteomes" id="UP000503462">
    <property type="component" value="Chromosome 1"/>
</dbReference>
<keyword evidence="3" id="KW-1185">Reference proteome</keyword>
<reference evidence="2 3" key="1">
    <citation type="journal article" date="2016" name="Sci. Rep.">
        <title>Peltaster fructicola genome reveals evolution from an invasive phytopathogen to an ectophytic parasite.</title>
        <authorList>
            <person name="Xu C."/>
            <person name="Chen H."/>
            <person name="Gleason M.L."/>
            <person name="Xu J.R."/>
            <person name="Liu H."/>
            <person name="Zhang R."/>
            <person name="Sun G."/>
        </authorList>
    </citation>
    <scope>NUCLEOTIDE SEQUENCE [LARGE SCALE GENOMIC DNA]</scope>
    <source>
        <strain evidence="2 3">LNHT1506</strain>
    </source>
</reference>
<organism evidence="2 3">
    <name type="scientific">Peltaster fructicola</name>
    <dbReference type="NCBI Taxonomy" id="286661"/>
    <lineage>
        <taxon>Eukaryota</taxon>
        <taxon>Fungi</taxon>
        <taxon>Dikarya</taxon>
        <taxon>Ascomycota</taxon>
        <taxon>Pezizomycotina</taxon>
        <taxon>Dothideomycetes</taxon>
        <taxon>Dothideomycetes incertae sedis</taxon>
        <taxon>Peltaster</taxon>
    </lineage>
</organism>
<sequence>MGHQQTTPPTLEIDEFLDLPCTTGSVGTAVTYLSQDWSPQSALTAESTPPSKSPARLKECGPKLIPRVRTQDQVMERAPAIARHLGHQRTQSLPCSNGYPMQFGGQLPVTSYNGFTPADFFDFGAPASAPPRQTYSMLQVAPESNTAQPIVSPITTVRSHSRNTSASSIDASQLNKYRYPTYRQSPTPQPPGLSCTADAMSHLAPMAMLNGTAQNYPVRSRNTSPIAKSRLSVEVEMPQPDVQQTSLRSYLTRANPTPQTLKQVMVERNGDSFWWDVRNVYEWSDFNVNTILSIDGFAALLDCSVDSSSLPEPGRVNLNPDTRVQLAELCSSHHLYKLNAALAIAQGRSHHLAARSLTPGAASRSQPEFVSNYCSDTEKTIYGNGRGRVVGIVRGFEEWNSGMRGEDPVKRIEYLRGLAALHKQMRDHSCRYGFIVSEIELVCVRAGGPNAPGEPPLFGFLELSKPISISAHGPAADGSLQMTVGIALWYLHMLARDQTLPGQMDWKLDVGGPAAATRRHHLAKDSWIPPPNQSEKRTAKRMRGWCMPDEPISSQERGKTNRKKI</sequence>
<dbReference type="AlphaFoldDB" id="A0A6H0XJW2"/>
<accession>A0A6H0XJW2</accession>